<protein>
    <submittedName>
        <fullName evidence="8">MFS transporter</fullName>
    </submittedName>
</protein>
<feature type="transmembrane region" description="Helical" evidence="7">
    <location>
        <begin position="312"/>
        <end position="333"/>
    </location>
</feature>
<dbReference type="RefSeq" id="WP_151141424.1">
    <property type="nucleotide sequence ID" value="NZ_WAGX01000003.1"/>
</dbReference>
<evidence type="ECO:0000256" key="5">
    <source>
        <dbReference type="ARBA" id="ARBA00022989"/>
    </source>
</evidence>
<feature type="transmembrane region" description="Helical" evidence="7">
    <location>
        <begin position="45"/>
        <end position="66"/>
    </location>
</feature>
<gene>
    <name evidence="8" type="ORF">F7O84_02310</name>
</gene>
<dbReference type="GO" id="GO:0022857">
    <property type="term" value="F:transmembrane transporter activity"/>
    <property type="evidence" value="ECO:0007669"/>
    <property type="project" value="InterPro"/>
</dbReference>
<evidence type="ECO:0000256" key="6">
    <source>
        <dbReference type="ARBA" id="ARBA00023136"/>
    </source>
</evidence>
<dbReference type="InterPro" id="IPR011701">
    <property type="entry name" value="MFS"/>
</dbReference>
<feature type="transmembrane region" description="Helical" evidence="7">
    <location>
        <begin position="400"/>
        <end position="419"/>
    </location>
</feature>
<dbReference type="InterPro" id="IPR036259">
    <property type="entry name" value="MFS_trans_sf"/>
</dbReference>
<dbReference type="EMBL" id="WAGX01000003">
    <property type="protein sequence ID" value="KAB1440680.1"/>
    <property type="molecule type" value="Genomic_DNA"/>
</dbReference>
<keyword evidence="9" id="KW-1185">Reference proteome</keyword>
<proteinExistence type="predicted"/>
<evidence type="ECO:0000256" key="1">
    <source>
        <dbReference type="ARBA" id="ARBA00004651"/>
    </source>
</evidence>
<keyword evidence="3" id="KW-1003">Cell membrane</keyword>
<name>A0A7V7QP69_9FIRM</name>
<dbReference type="OrthoDB" id="9763297at2"/>
<accession>A0A7V7QP69</accession>
<evidence type="ECO:0000256" key="2">
    <source>
        <dbReference type="ARBA" id="ARBA00022448"/>
    </source>
</evidence>
<comment type="subcellular location">
    <subcellularLocation>
        <location evidence="1">Cell membrane</location>
        <topology evidence="1">Multi-pass membrane protein</topology>
    </subcellularLocation>
</comment>
<keyword evidence="2" id="KW-0813">Transport</keyword>
<dbReference type="GO" id="GO:0005886">
    <property type="term" value="C:plasma membrane"/>
    <property type="evidence" value="ECO:0007669"/>
    <property type="project" value="UniProtKB-SubCell"/>
</dbReference>
<sequence length="430" mass="47684">MDQIKLTMKELKAFIILWSTQSISTLGSSMTNFALIILSYQRYESALVTAMLSVCTYVPYVIMSIFAGAISDRWNKKYIMLASDSFAAFCTVFVWILLRNDRLEIWHLYALNALNGLMNTIQQPAADVTTSLLIPEKHYQKASGMRSFSNSLVNIVTPMIASTLLALTNIQTVILLDLITFVIAFLALLFFIKIPEIQKEKTTQETVLQSAKNGLKYMKQNRGILDLILFLAAINFTASMYNAALPAMILSKETGGEVALGVINMVTGISMLVGSIMVSLSPTPMSRVKVILNTLLLSMSTENFFLAFGNTLPIWCVGAVLGWIGIPIMNANMDVLFRSYIPLPMQGRIYSARNTLQFFTIPIGYFLGGVLVDRVFEPFMAIQPAQGVFVMFFGTGKGSGAAFLFFVLGVLGVVTCLVFRKDKNIRQLEQ</sequence>
<evidence type="ECO:0000256" key="4">
    <source>
        <dbReference type="ARBA" id="ARBA00022692"/>
    </source>
</evidence>
<evidence type="ECO:0000313" key="8">
    <source>
        <dbReference type="EMBL" id="KAB1440680.1"/>
    </source>
</evidence>
<evidence type="ECO:0000256" key="7">
    <source>
        <dbReference type="SAM" id="Phobius"/>
    </source>
</evidence>
<feature type="transmembrane region" description="Helical" evidence="7">
    <location>
        <begin position="78"/>
        <end position="98"/>
    </location>
</feature>
<comment type="caution">
    <text evidence="8">The sequence shown here is derived from an EMBL/GenBank/DDBJ whole genome shotgun (WGS) entry which is preliminary data.</text>
</comment>
<feature type="transmembrane region" description="Helical" evidence="7">
    <location>
        <begin position="224"/>
        <end position="246"/>
    </location>
</feature>
<dbReference type="AlphaFoldDB" id="A0A7V7QP69"/>
<evidence type="ECO:0000256" key="3">
    <source>
        <dbReference type="ARBA" id="ARBA00022475"/>
    </source>
</evidence>
<dbReference type="CDD" id="cd06173">
    <property type="entry name" value="MFS_MefA_like"/>
    <property type="match status" value="1"/>
</dbReference>
<keyword evidence="5 7" id="KW-1133">Transmembrane helix</keyword>
<dbReference type="SUPFAM" id="SSF103473">
    <property type="entry name" value="MFS general substrate transporter"/>
    <property type="match status" value="1"/>
</dbReference>
<dbReference type="Pfam" id="PF07690">
    <property type="entry name" value="MFS_1"/>
    <property type="match status" value="1"/>
</dbReference>
<organism evidence="8 9">
    <name type="scientific">Candidatus Galacturonatibacter soehngenii</name>
    <dbReference type="NCBI Taxonomy" id="2307010"/>
    <lineage>
        <taxon>Bacteria</taxon>
        <taxon>Bacillati</taxon>
        <taxon>Bacillota</taxon>
        <taxon>Clostridia</taxon>
        <taxon>Lachnospirales</taxon>
        <taxon>Lachnospiraceae</taxon>
        <taxon>Candidatus Galacturonatibacter</taxon>
    </lineage>
</organism>
<dbReference type="Gene3D" id="1.20.1250.20">
    <property type="entry name" value="MFS general substrate transporter like domains"/>
    <property type="match status" value="1"/>
</dbReference>
<evidence type="ECO:0000313" key="9">
    <source>
        <dbReference type="Proteomes" id="UP000461768"/>
    </source>
</evidence>
<feature type="transmembrane region" description="Helical" evidence="7">
    <location>
        <begin position="173"/>
        <end position="192"/>
    </location>
</feature>
<dbReference type="PANTHER" id="PTHR43266">
    <property type="entry name" value="MACROLIDE-EFFLUX PROTEIN"/>
    <property type="match status" value="1"/>
</dbReference>
<keyword evidence="4 7" id="KW-0812">Transmembrane</keyword>
<dbReference type="PANTHER" id="PTHR43266:SF10">
    <property type="entry name" value="BACILYSIN EXPORTER BACE-RELATED"/>
    <property type="match status" value="1"/>
</dbReference>
<feature type="transmembrane region" description="Helical" evidence="7">
    <location>
        <begin position="15"/>
        <end position="38"/>
    </location>
</feature>
<feature type="transmembrane region" description="Helical" evidence="7">
    <location>
        <begin position="258"/>
        <end position="278"/>
    </location>
</feature>
<feature type="transmembrane region" description="Helical" evidence="7">
    <location>
        <begin position="147"/>
        <end position="167"/>
    </location>
</feature>
<dbReference type="Proteomes" id="UP000461768">
    <property type="component" value="Unassembled WGS sequence"/>
</dbReference>
<reference evidence="8 9" key="2">
    <citation type="submission" date="2020-02" db="EMBL/GenBank/DDBJ databases">
        <title>Candidatus Galacturonibacter soehngenii shows hetero-acetogenic catabolism of galacturonic acid but lacks a canonical carbon monoxide dehydrogenase/acetyl-CoA synthase complex.</title>
        <authorList>
            <person name="Diender M."/>
            <person name="Stouten G.R."/>
            <person name="Petersen J.F."/>
            <person name="Nielsen P.H."/>
            <person name="Dueholm M.S."/>
            <person name="Pronk J.T."/>
            <person name="Van Loosdrecht M.C.M."/>
        </authorList>
    </citation>
    <scope>NUCLEOTIDE SEQUENCE [LARGE SCALE GENOMIC DNA]</scope>
    <source>
        <strain evidence="8">GalUA</strain>
    </source>
</reference>
<keyword evidence="6 7" id="KW-0472">Membrane</keyword>
<reference evidence="8 9" key="1">
    <citation type="submission" date="2019-09" db="EMBL/GenBank/DDBJ databases">
        <authorList>
            <person name="Valk L.C."/>
        </authorList>
    </citation>
    <scope>NUCLEOTIDE SEQUENCE [LARGE SCALE GENOMIC DNA]</scope>
    <source>
        <strain evidence="8">GalUA</strain>
    </source>
</reference>